<keyword evidence="2" id="KW-1185">Reference proteome</keyword>
<accession>A0ACC0Z4E4</accession>
<dbReference type="EMBL" id="CM047738">
    <property type="protein sequence ID" value="KAJ0044890.1"/>
    <property type="molecule type" value="Genomic_DNA"/>
</dbReference>
<comment type="caution">
    <text evidence="1">The sequence shown here is derived from an EMBL/GenBank/DDBJ whole genome shotgun (WGS) entry which is preliminary data.</text>
</comment>
<organism evidence="1 2">
    <name type="scientific">Pistacia integerrima</name>
    <dbReference type="NCBI Taxonomy" id="434235"/>
    <lineage>
        <taxon>Eukaryota</taxon>
        <taxon>Viridiplantae</taxon>
        <taxon>Streptophyta</taxon>
        <taxon>Embryophyta</taxon>
        <taxon>Tracheophyta</taxon>
        <taxon>Spermatophyta</taxon>
        <taxon>Magnoliopsida</taxon>
        <taxon>eudicotyledons</taxon>
        <taxon>Gunneridae</taxon>
        <taxon>Pentapetalae</taxon>
        <taxon>rosids</taxon>
        <taxon>malvids</taxon>
        <taxon>Sapindales</taxon>
        <taxon>Anacardiaceae</taxon>
        <taxon>Pistacia</taxon>
    </lineage>
</organism>
<dbReference type="Proteomes" id="UP001163603">
    <property type="component" value="Chromosome 3"/>
</dbReference>
<evidence type="ECO:0000313" key="2">
    <source>
        <dbReference type="Proteomes" id="UP001163603"/>
    </source>
</evidence>
<name>A0ACC0Z4E4_9ROSI</name>
<proteinExistence type="predicted"/>
<evidence type="ECO:0000313" key="1">
    <source>
        <dbReference type="EMBL" id="KAJ0044890.1"/>
    </source>
</evidence>
<gene>
    <name evidence="1" type="ORF">Pint_05534</name>
</gene>
<sequence length="92" mass="11194">MCYFLQDFEESAAARTVKQVEEDVQDIHCSRESSRAAWKIIEEYLMPFVEKECYQIWTRCRLHPDNDLFRDQEQHKFHVDINELLLELLSWV</sequence>
<protein>
    <submittedName>
        <fullName evidence="1">Uncharacterized protein</fullName>
    </submittedName>
</protein>
<reference evidence="2" key="1">
    <citation type="journal article" date="2023" name="G3 (Bethesda)">
        <title>Genome assembly and association tests identify interacting loci associated with vigor, precocity, and sex in interspecific pistachio rootstocks.</title>
        <authorList>
            <person name="Palmer W."/>
            <person name="Jacygrad E."/>
            <person name="Sagayaradj S."/>
            <person name="Cavanaugh K."/>
            <person name="Han R."/>
            <person name="Bertier L."/>
            <person name="Beede B."/>
            <person name="Kafkas S."/>
            <person name="Golino D."/>
            <person name="Preece J."/>
            <person name="Michelmore R."/>
        </authorList>
    </citation>
    <scope>NUCLEOTIDE SEQUENCE [LARGE SCALE GENOMIC DNA]</scope>
</reference>